<protein>
    <submittedName>
        <fullName evidence="7">YkvA family protein</fullName>
    </submittedName>
</protein>
<sequence length="90" mass="9682">MKRIGAIPRMIRAGMRGDYPGMGRGKIALMALGLVYLISPIDLIPEFLLLIGVADDFGVLLWLAGSLVGESGRYLDRERKVIAGTTVPPA</sequence>
<proteinExistence type="predicted"/>
<feature type="transmembrane region" description="Helical" evidence="5">
    <location>
        <begin position="21"/>
        <end position="41"/>
    </location>
</feature>
<evidence type="ECO:0000259" key="6">
    <source>
        <dbReference type="Pfam" id="PF06803"/>
    </source>
</evidence>
<dbReference type="Pfam" id="PF06803">
    <property type="entry name" value="DUF1232"/>
    <property type="match status" value="1"/>
</dbReference>
<keyword evidence="4 5" id="KW-0472">Membrane</keyword>
<dbReference type="EMBL" id="JBITGY010000005">
    <property type="protein sequence ID" value="MFI6499979.1"/>
    <property type="molecule type" value="Genomic_DNA"/>
</dbReference>
<accession>A0ABW7YXJ2</accession>
<keyword evidence="3 5" id="KW-1133">Transmembrane helix</keyword>
<keyword evidence="8" id="KW-1185">Reference proteome</keyword>
<dbReference type="RefSeq" id="WP_397083613.1">
    <property type="nucleotide sequence ID" value="NZ_JBITGY010000005.1"/>
</dbReference>
<evidence type="ECO:0000313" key="7">
    <source>
        <dbReference type="EMBL" id="MFI6499979.1"/>
    </source>
</evidence>
<comment type="caution">
    <text evidence="7">The sequence shown here is derived from an EMBL/GenBank/DDBJ whole genome shotgun (WGS) entry which is preliminary data.</text>
</comment>
<feature type="domain" description="DUF1232" evidence="6">
    <location>
        <begin position="27"/>
        <end position="62"/>
    </location>
</feature>
<organism evidence="7 8">
    <name type="scientific">Nonomuraea typhae</name>
    <dbReference type="NCBI Taxonomy" id="2603600"/>
    <lineage>
        <taxon>Bacteria</taxon>
        <taxon>Bacillati</taxon>
        <taxon>Actinomycetota</taxon>
        <taxon>Actinomycetes</taxon>
        <taxon>Streptosporangiales</taxon>
        <taxon>Streptosporangiaceae</taxon>
        <taxon>Nonomuraea</taxon>
    </lineage>
</organism>
<evidence type="ECO:0000313" key="8">
    <source>
        <dbReference type="Proteomes" id="UP001612741"/>
    </source>
</evidence>
<dbReference type="InterPro" id="IPR010652">
    <property type="entry name" value="DUF1232"/>
</dbReference>
<keyword evidence="2 5" id="KW-0812">Transmembrane</keyword>
<feature type="transmembrane region" description="Helical" evidence="5">
    <location>
        <begin position="47"/>
        <end position="69"/>
    </location>
</feature>
<evidence type="ECO:0000256" key="3">
    <source>
        <dbReference type="ARBA" id="ARBA00022989"/>
    </source>
</evidence>
<evidence type="ECO:0000256" key="5">
    <source>
        <dbReference type="SAM" id="Phobius"/>
    </source>
</evidence>
<gene>
    <name evidence="7" type="ORF">ACIBG2_21510</name>
</gene>
<dbReference type="Proteomes" id="UP001612741">
    <property type="component" value="Unassembled WGS sequence"/>
</dbReference>
<evidence type="ECO:0000256" key="1">
    <source>
        <dbReference type="ARBA" id="ARBA00004127"/>
    </source>
</evidence>
<reference evidence="7 8" key="1">
    <citation type="submission" date="2024-10" db="EMBL/GenBank/DDBJ databases">
        <title>The Natural Products Discovery Center: Release of the First 8490 Sequenced Strains for Exploring Actinobacteria Biosynthetic Diversity.</title>
        <authorList>
            <person name="Kalkreuter E."/>
            <person name="Kautsar S.A."/>
            <person name="Yang D."/>
            <person name="Bader C.D."/>
            <person name="Teijaro C.N."/>
            <person name="Fluegel L."/>
            <person name="Davis C.M."/>
            <person name="Simpson J.R."/>
            <person name="Lauterbach L."/>
            <person name="Steele A.D."/>
            <person name="Gui C."/>
            <person name="Meng S."/>
            <person name="Li G."/>
            <person name="Viehrig K."/>
            <person name="Ye F."/>
            <person name="Su P."/>
            <person name="Kiefer A.F."/>
            <person name="Nichols A."/>
            <person name="Cepeda A.J."/>
            <person name="Yan W."/>
            <person name="Fan B."/>
            <person name="Jiang Y."/>
            <person name="Adhikari A."/>
            <person name="Zheng C.-J."/>
            <person name="Schuster L."/>
            <person name="Cowan T.M."/>
            <person name="Smanski M.J."/>
            <person name="Chevrette M.G."/>
            <person name="De Carvalho L.P.S."/>
            <person name="Shen B."/>
        </authorList>
    </citation>
    <scope>NUCLEOTIDE SEQUENCE [LARGE SCALE GENOMIC DNA]</scope>
    <source>
        <strain evidence="7 8">NPDC050545</strain>
    </source>
</reference>
<evidence type="ECO:0000256" key="2">
    <source>
        <dbReference type="ARBA" id="ARBA00022692"/>
    </source>
</evidence>
<name>A0ABW7YXJ2_9ACTN</name>
<comment type="subcellular location">
    <subcellularLocation>
        <location evidence="1">Endomembrane system</location>
        <topology evidence="1">Multi-pass membrane protein</topology>
    </subcellularLocation>
</comment>
<evidence type="ECO:0000256" key="4">
    <source>
        <dbReference type="ARBA" id="ARBA00023136"/>
    </source>
</evidence>